<dbReference type="Proteomes" id="UP000623269">
    <property type="component" value="Unassembled WGS sequence"/>
</dbReference>
<feature type="compositionally biased region" description="Polar residues" evidence="1">
    <location>
        <begin position="36"/>
        <end position="52"/>
    </location>
</feature>
<evidence type="ECO:0000313" key="3">
    <source>
        <dbReference type="Proteomes" id="UP000623269"/>
    </source>
</evidence>
<gene>
    <name evidence="2" type="ORF">I5677_05090</name>
</gene>
<dbReference type="AlphaFoldDB" id="A0A8J7HAS8"/>
<organism evidence="2 3">
    <name type="scientific">Mobilitalea sibirica</name>
    <dbReference type="NCBI Taxonomy" id="1462919"/>
    <lineage>
        <taxon>Bacteria</taxon>
        <taxon>Bacillati</taxon>
        <taxon>Bacillota</taxon>
        <taxon>Clostridia</taxon>
        <taxon>Lachnospirales</taxon>
        <taxon>Lachnospiraceae</taxon>
        <taxon>Mobilitalea</taxon>
    </lineage>
</organism>
<feature type="region of interest" description="Disordered" evidence="1">
    <location>
        <begin position="1"/>
        <end position="65"/>
    </location>
</feature>
<evidence type="ECO:0000313" key="2">
    <source>
        <dbReference type="EMBL" id="MBH1940271.1"/>
    </source>
</evidence>
<evidence type="ECO:0000256" key="1">
    <source>
        <dbReference type="SAM" id="MobiDB-lite"/>
    </source>
</evidence>
<feature type="compositionally biased region" description="Low complexity" evidence="1">
    <location>
        <begin position="19"/>
        <end position="35"/>
    </location>
</feature>
<proteinExistence type="predicted"/>
<sequence length="65" mass="6928">MDKMNDNKGTPTKRTGLKNNSGSMNTSNESGSSGNEVGQTSEYNQPNPSIASPSIPDEMPARDVR</sequence>
<protein>
    <submittedName>
        <fullName evidence="2">Uncharacterized protein</fullName>
    </submittedName>
</protein>
<dbReference type="EMBL" id="JAEAGR010000003">
    <property type="protein sequence ID" value="MBH1940271.1"/>
    <property type="molecule type" value="Genomic_DNA"/>
</dbReference>
<accession>A0A8J7HAS8</accession>
<keyword evidence="3" id="KW-1185">Reference proteome</keyword>
<dbReference type="RefSeq" id="WP_197660486.1">
    <property type="nucleotide sequence ID" value="NZ_JAEAGR010000003.1"/>
</dbReference>
<comment type="caution">
    <text evidence="2">The sequence shown here is derived from an EMBL/GenBank/DDBJ whole genome shotgun (WGS) entry which is preliminary data.</text>
</comment>
<reference evidence="2" key="1">
    <citation type="submission" date="2020-12" db="EMBL/GenBank/DDBJ databases">
        <title>M. sibirica DSM 26468T genome.</title>
        <authorList>
            <person name="Thieme N."/>
            <person name="Rettenmaier R."/>
            <person name="Zverlov V."/>
            <person name="Liebl W."/>
        </authorList>
    </citation>
    <scope>NUCLEOTIDE SEQUENCE</scope>
    <source>
        <strain evidence="2">DSM 26468</strain>
    </source>
</reference>
<name>A0A8J7HAS8_9FIRM</name>